<evidence type="ECO:0000313" key="7">
    <source>
        <dbReference type="Proteomes" id="UP000198415"/>
    </source>
</evidence>
<accession>A0A239JG77</accession>
<reference evidence="6 7" key="1">
    <citation type="submission" date="2017-06" db="EMBL/GenBank/DDBJ databases">
        <authorList>
            <person name="Kim H.J."/>
            <person name="Triplett B.A."/>
        </authorList>
    </citation>
    <scope>NUCLEOTIDE SEQUENCE [LARGE SCALE GENOMIC DNA]</scope>
    <source>
        <strain evidence="6 7">DSM 43151</strain>
    </source>
</reference>
<sequence length="321" mass="33557">MTWGYDVIPVRRALATLLSALLVTGAAACSDSADDSVTRLEVGVVPVIDVAPLYLGIAKGFFSSRKLEVTPKPSQGGSIIIAAVVAGSQRIGFSNNTSLLIATAKGLPLRIVAAGNQASEGDYAAVFAPGDSAIGSPADLAGKSIAVNNLNNVGPLSINAALQASGVDIARIKYVEIPFPDMAAALAQRRVDAVFAVEPFASAIKAAGDAKLVLRPYPLVAPHFPVASYFTSESFAASDPDVVDRFRQGMNESLAYAQSHPDEVRGILPNYVKLTPEVAARVVLPEWSTDVGAPLLRRTAELALKYGYLKTVPDVTRLVGG</sequence>
<dbReference type="OrthoDB" id="5348911at2"/>
<evidence type="ECO:0000256" key="3">
    <source>
        <dbReference type="ARBA" id="ARBA00022729"/>
    </source>
</evidence>
<proteinExistence type="inferred from homology"/>
<evidence type="ECO:0000256" key="4">
    <source>
        <dbReference type="SAM" id="SignalP"/>
    </source>
</evidence>
<evidence type="ECO:0000313" key="6">
    <source>
        <dbReference type="EMBL" id="SNT04830.1"/>
    </source>
</evidence>
<evidence type="ECO:0000256" key="1">
    <source>
        <dbReference type="ARBA" id="ARBA00004418"/>
    </source>
</evidence>
<dbReference type="PANTHER" id="PTHR30024:SF47">
    <property type="entry name" value="TAURINE-BINDING PERIPLASMIC PROTEIN"/>
    <property type="match status" value="1"/>
</dbReference>
<dbReference type="AlphaFoldDB" id="A0A239JG77"/>
<dbReference type="GO" id="GO:0042597">
    <property type="term" value="C:periplasmic space"/>
    <property type="evidence" value="ECO:0007669"/>
    <property type="project" value="UniProtKB-SubCell"/>
</dbReference>
<name>A0A239JG77_9ACTN</name>
<dbReference type="Gene3D" id="3.40.190.10">
    <property type="entry name" value="Periplasmic binding protein-like II"/>
    <property type="match status" value="2"/>
</dbReference>
<dbReference type="Pfam" id="PF09084">
    <property type="entry name" value="NMT1"/>
    <property type="match status" value="1"/>
</dbReference>
<feature type="chain" id="PRO_5012851037" evidence="4">
    <location>
        <begin position="29"/>
        <end position="321"/>
    </location>
</feature>
<dbReference type="PANTHER" id="PTHR30024">
    <property type="entry name" value="ALIPHATIC SULFONATES-BINDING PROTEIN-RELATED"/>
    <property type="match status" value="1"/>
</dbReference>
<organism evidence="6 7">
    <name type="scientific">Actinoplanes regularis</name>
    <dbReference type="NCBI Taxonomy" id="52697"/>
    <lineage>
        <taxon>Bacteria</taxon>
        <taxon>Bacillati</taxon>
        <taxon>Actinomycetota</taxon>
        <taxon>Actinomycetes</taxon>
        <taxon>Micromonosporales</taxon>
        <taxon>Micromonosporaceae</taxon>
        <taxon>Actinoplanes</taxon>
    </lineage>
</organism>
<evidence type="ECO:0000256" key="2">
    <source>
        <dbReference type="ARBA" id="ARBA00010742"/>
    </source>
</evidence>
<comment type="similarity">
    <text evidence="2">Belongs to the bacterial solute-binding protein SsuA/TauA family.</text>
</comment>
<dbReference type="Proteomes" id="UP000198415">
    <property type="component" value="Unassembled WGS sequence"/>
</dbReference>
<dbReference type="EMBL" id="FZNR01000035">
    <property type="protein sequence ID" value="SNT04830.1"/>
    <property type="molecule type" value="Genomic_DNA"/>
</dbReference>
<dbReference type="InterPro" id="IPR015168">
    <property type="entry name" value="SsuA/THI5"/>
</dbReference>
<gene>
    <name evidence="6" type="ORF">SAMN06264365_13523</name>
</gene>
<feature type="domain" description="SsuA/THI5-like" evidence="5">
    <location>
        <begin position="49"/>
        <end position="263"/>
    </location>
</feature>
<keyword evidence="3 4" id="KW-0732">Signal</keyword>
<evidence type="ECO:0000259" key="5">
    <source>
        <dbReference type="Pfam" id="PF09084"/>
    </source>
</evidence>
<dbReference type="RefSeq" id="WP_089298947.1">
    <property type="nucleotide sequence ID" value="NZ_BOMU01000125.1"/>
</dbReference>
<protein>
    <submittedName>
        <fullName evidence="6">NitT/TauT family transport system substrate-binding protein</fullName>
    </submittedName>
</protein>
<keyword evidence="7" id="KW-1185">Reference proteome</keyword>
<feature type="signal peptide" evidence="4">
    <location>
        <begin position="1"/>
        <end position="28"/>
    </location>
</feature>
<dbReference type="SUPFAM" id="SSF53850">
    <property type="entry name" value="Periplasmic binding protein-like II"/>
    <property type="match status" value="1"/>
</dbReference>
<comment type="subcellular location">
    <subcellularLocation>
        <location evidence="1">Periplasm</location>
    </subcellularLocation>
</comment>